<dbReference type="PANTHER" id="PTHR11008:SF39">
    <property type="entry name" value="CIRCADIAN CLOCK-CONTROLLED PROTEIN-LIKE PROTEIN"/>
    <property type="match status" value="1"/>
</dbReference>
<reference evidence="2" key="1">
    <citation type="submission" date="2021-12" db="EMBL/GenBank/DDBJ databases">
        <authorList>
            <person name="King R."/>
        </authorList>
    </citation>
    <scope>NUCLEOTIDE SEQUENCE</scope>
</reference>
<dbReference type="Gene3D" id="3.15.10.30">
    <property type="entry name" value="Haemolymph juvenile hormone binding protein"/>
    <property type="match status" value="1"/>
</dbReference>
<sequence length="242" mass="26574">MYQKIFIFCLLNFIYLGSSSSVPYVTKCKADDAACIKSSAQAMVTKFVDGIPELGVEKMDPMNLKKPIDASSPGLKVILKDLVVTGLRDCNIQSMSRDAAKNKLFAKILCDAVNTVGQYEMDGKLIVLQVSGKGKITTVLKKILMSVEADMGEKKGKDGKTHWDIKRFTHSFELQDKSELEFENLFTGSEVLGKAANQVIESSSNEIILEIGPPVVKAIATKVVENTKRFFNNVDPADLALD</sequence>
<name>A0ABN8AUX8_CHISP</name>
<gene>
    <name evidence="2" type="ORF">CHILSU_LOCUS3046</name>
</gene>
<evidence type="ECO:0000313" key="3">
    <source>
        <dbReference type="Proteomes" id="UP001153292"/>
    </source>
</evidence>
<dbReference type="Pfam" id="PF06585">
    <property type="entry name" value="JHBP"/>
    <property type="match status" value="1"/>
</dbReference>
<keyword evidence="3" id="KW-1185">Reference proteome</keyword>
<dbReference type="EMBL" id="OU963908">
    <property type="protein sequence ID" value="CAH0399877.1"/>
    <property type="molecule type" value="Genomic_DNA"/>
</dbReference>
<dbReference type="Proteomes" id="UP001153292">
    <property type="component" value="Chromosome 15"/>
</dbReference>
<protein>
    <submittedName>
        <fullName evidence="2">Uncharacterized protein</fullName>
    </submittedName>
</protein>
<dbReference type="PANTHER" id="PTHR11008">
    <property type="entry name" value="PROTEIN TAKEOUT-LIKE PROTEIN"/>
    <property type="match status" value="1"/>
</dbReference>
<dbReference type="InterPro" id="IPR038606">
    <property type="entry name" value="To_sf"/>
</dbReference>
<dbReference type="InterPro" id="IPR010562">
    <property type="entry name" value="Haemolymph_juvenile_hormone-bd"/>
</dbReference>
<evidence type="ECO:0000256" key="1">
    <source>
        <dbReference type="SAM" id="SignalP"/>
    </source>
</evidence>
<evidence type="ECO:0000313" key="2">
    <source>
        <dbReference type="EMBL" id="CAH0399877.1"/>
    </source>
</evidence>
<dbReference type="SMART" id="SM00700">
    <property type="entry name" value="JHBP"/>
    <property type="match status" value="1"/>
</dbReference>
<feature type="chain" id="PRO_5045037418" evidence="1">
    <location>
        <begin position="20"/>
        <end position="242"/>
    </location>
</feature>
<keyword evidence="1" id="KW-0732">Signal</keyword>
<organism evidence="2 3">
    <name type="scientific">Chilo suppressalis</name>
    <name type="common">Asiatic rice borer moth</name>
    <dbReference type="NCBI Taxonomy" id="168631"/>
    <lineage>
        <taxon>Eukaryota</taxon>
        <taxon>Metazoa</taxon>
        <taxon>Ecdysozoa</taxon>
        <taxon>Arthropoda</taxon>
        <taxon>Hexapoda</taxon>
        <taxon>Insecta</taxon>
        <taxon>Pterygota</taxon>
        <taxon>Neoptera</taxon>
        <taxon>Endopterygota</taxon>
        <taxon>Lepidoptera</taxon>
        <taxon>Glossata</taxon>
        <taxon>Ditrysia</taxon>
        <taxon>Pyraloidea</taxon>
        <taxon>Crambidae</taxon>
        <taxon>Crambinae</taxon>
        <taxon>Chilo</taxon>
    </lineage>
</organism>
<feature type="signal peptide" evidence="1">
    <location>
        <begin position="1"/>
        <end position="19"/>
    </location>
</feature>
<accession>A0ABN8AUX8</accession>
<proteinExistence type="predicted"/>